<evidence type="ECO:0000259" key="2">
    <source>
        <dbReference type="Pfam" id="PF08241"/>
    </source>
</evidence>
<dbReference type="InterPro" id="IPR029063">
    <property type="entry name" value="SAM-dependent_MTases_sf"/>
</dbReference>
<dbReference type="Gene3D" id="3.40.50.150">
    <property type="entry name" value="Vaccinia Virus protein VP39"/>
    <property type="match status" value="1"/>
</dbReference>
<gene>
    <name evidence="3" type="ORF">DFI_19905</name>
</gene>
<dbReference type="GO" id="GO:0008757">
    <property type="term" value="F:S-adenosylmethionine-dependent methyltransferase activity"/>
    <property type="evidence" value="ECO:0007669"/>
    <property type="project" value="InterPro"/>
</dbReference>
<dbReference type="Proteomes" id="UP000259030">
    <property type="component" value="Plasmid pDFI3"/>
</dbReference>
<dbReference type="KEGG" id="dfc:DFI_19905"/>
<dbReference type="Pfam" id="PF08241">
    <property type="entry name" value="Methyltransf_11"/>
    <property type="match status" value="1"/>
</dbReference>
<dbReference type="CDD" id="cd02440">
    <property type="entry name" value="AdoMet_MTases"/>
    <property type="match status" value="1"/>
</dbReference>
<keyword evidence="3" id="KW-0614">Plasmid</keyword>
<dbReference type="PANTHER" id="PTHR43861:SF1">
    <property type="entry name" value="TRANS-ACONITATE 2-METHYLTRANSFERASE"/>
    <property type="match status" value="1"/>
</dbReference>
<dbReference type="InterPro" id="IPR013216">
    <property type="entry name" value="Methyltransf_11"/>
</dbReference>
<organism evidence="3 4">
    <name type="scientific">Deinococcus ficus</name>
    <dbReference type="NCBI Taxonomy" id="317577"/>
    <lineage>
        <taxon>Bacteria</taxon>
        <taxon>Thermotogati</taxon>
        <taxon>Deinococcota</taxon>
        <taxon>Deinococci</taxon>
        <taxon>Deinococcales</taxon>
        <taxon>Deinococcaceae</taxon>
        <taxon>Deinococcus</taxon>
    </lineage>
</organism>
<feature type="compositionally biased region" description="Basic and acidic residues" evidence="1">
    <location>
        <begin position="38"/>
        <end position="48"/>
    </location>
</feature>
<proteinExistence type="predicted"/>
<geneLocation type="plasmid" evidence="4">
    <name>pdfi3</name>
</geneLocation>
<reference evidence="3 4" key="1">
    <citation type="submission" date="2017-05" db="EMBL/GenBank/DDBJ databases">
        <title>The complete genome sequence of Deinococcus ficus isolated from the rhizosphere of the Ficus religiosa L. in Taiwan.</title>
        <authorList>
            <person name="Wu K.-M."/>
            <person name="Liao T.-L."/>
            <person name="Liu Y.-M."/>
            <person name="Young C.-C."/>
            <person name="Tsai S.-F."/>
        </authorList>
    </citation>
    <scope>NUCLEOTIDE SEQUENCE [LARGE SCALE GENOMIC DNA]</scope>
    <source>
        <strain evidence="3 4">CC-FR2-10</strain>
        <plasmid evidence="4">pdfi3</plasmid>
    </source>
</reference>
<feature type="region of interest" description="Disordered" evidence="1">
    <location>
        <begin position="1"/>
        <end position="52"/>
    </location>
</feature>
<sequence>MTGMTAARLPPRQRSAPQAGHRGPAATPLAIRSAFRAPELDQRRKATKETPAMTPRYDAIAEWYDAHIQSIQPSEALIVPELLRMTGDVQGLHLCDLACGQGHISRHLGRAGAHVTGIDLSSKLLGIAQEEERRFPLGIRYQLDDAQTLSSLADQSHSGCVSNLALMDIPNFTAVVSAVKRVLKPEAFFVFSITHPCFQAPEAHWEVRDGDRVTRVIPEYFQEREWWSVNTESVRGRVGAHHRTLSTYINTLIRAGFTLEAISEPQATGELGTIKPEFATIPPFMVMRWINAGTH</sequence>
<dbReference type="PANTHER" id="PTHR43861">
    <property type="entry name" value="TRANS-ACONITATE 2-METHYLTRANSFERASE-RELATED"/>
    <property type="match status" value="1"/>
</dbReference>
<dbReference type="EMBL" id="CP021084">
    <property type="protein sequence ID" value="ASN83465.1"/>
    <property type="molecule type" value="Genomic_DNA"/>
</dbReference>
<evidence type="ECO:0000256" key="1">
    <source>
        <dbReference type="SAM" id="MobiDB-lite"/>
    </source>
</evidence>
<dbReference type="AlphaFoldDB" id="A0A221T3J6"/>
<feature type="domain" description="Methyltransferase type 11" evidence="2">
    <location>
        <begin position="96"/>
        <end position="191"/>
    </location>
</feature>
<protein>
    <recommendedName>
        <fullName evidence="2">Methyltransferase type 11 domain-containing protein</fullName>
    </recommendedName>
</protein>
<name>A0A221T3J6_9DEIO</name>
<evidence type="ECO:0000313" key="3">
    <source>
        <dbReference type="EMBL" id="ASN83465.1"/>
    </source>
</evidence>
<evidence type="ECO:0000313" key="4">
    <source>
        <dbReference type="Proteomes" id="UP000259030"/>
    </source>
</evidence>
<accession>A0A221T3J6</accession>
<dbReference type="SUPFAM" id="SSF53335">
    <property type="entry name" value="S-adenosyl-L-methionine-dependent methyltransferases"/>
    <property type="match status" value="1"/>
</dbReference>
<keyword evidence="4" id="KW-1185">Reference proteome</keyword>